<reference evidence="2 3" key="1">
    <citation type="submission" date="2024-09" db="EMBL/GenBank/DDBJ databases">
        <title>Chromosome-scale assembly of Riccia sorocarpa.</title>
        <authorList>
            <person name="Paukszto L."/>
        </authorList>
    </citation>
    <scope>NUCLEOTIDE SEQUENCE [LARGE SCALE GENOMIC DNA]</scope>
    <source>
        <strain evidence="2">LP-2024</strain>
        <tissue evidence="2">Aerial parts of the thallus</tissue>
    </source>
</reference>
<feature type="region of interest" description="Disordered" evidence="1">
    <location>
        <begin position="1"/>
        <end position="41"/>
    </location>
</feature>
<name>A0ABD3I9K9_9MARC</name>
<gene>
    <name evidence="2" type="ORF">R1sor_017231</name>
</gene>
<comment type="caution">
    <text evidence="2">The sequence shown here is derived from an EMBL/GenBank/DDBJ whole genome shotgun (WGS) entry which is preliminary data.</text>
</comment>
<feature type="compositionally biased region" description="Low complexity" evidence="1">
    <location>
        <begin position="69"/>
        <end position="83"/>
    </location>
</feature>
<evidence type="ECO:0000256" key="1">
    <source>
        <dbReference type="SAM" id="MobiDB-lite"/>
    </source>
</evidence>
<proteinExistence type="predicted"/>
<evidence type="ECO:0000313" key="2">
    <source>
        <dbReference type="EMBL" id="KAL3699209.1"/>
    </source>
</evidence>
<organism evidence="2 3">
    <name type="scientific">Riccia sorocarpa</name>
    <dbReference type="NCBI Taxonomy" id="122646"/>
    <lineage>
        <taxon>Eukaryota</taxon>
        <taxon>Viridiplantae</taxon>
        <taxon>Streptophyta</taxon>
        <taxon>Embryophyta</taxon>
        <taxon>Marchantiophyta</taxon>
        <taxon>Marchantiopsida</taxon>
        <taxon>Marchantiidae</taxon>
        <taxon>Marchantiales</taxon>
        <taxon>Ricciaceae</taxon>
        <taxon>Riccia</taxon>
    </lineage>
</organism>
<dbReference type="EMBL" id="JBJQOH010000001">
    <property type="protein sequence ID" value="KAL3699209.1"/>
    <property type="molecule type" value="Genomic_DNA"/>
</dbReference>
<dbReference type="AlphaFoldDB" id="A0ABD3I9K9"/>
<feature type="region of interest" description="Disordered" evidence="1">
    <location>
        <begin position="56"/>
        <end position="140"/>
    </location>
</feature>
<evidence type="ECO:0000313" key="3">
    <source>
        <dbReference type="Proteomes" id="UP001633002"/>
    </source>
</evidence>
<sequence length="140" mass="14929">MTLLPVPDEAVARPPPRDVGSAPEATGSFPETTLHRTPVEDLIRGNRDHLSTTIRQEALDTNQDHEGAPDPGDTTPTHPPGGDLATIDEKYDPLEVPPPVTLPRMSLDSGATMTTDEGGDLEYEVIPPAVANPLLPRRSG</sequence>
<protein>
    <submittedName>
        <fullName evidence="2">Uncharacterized protein</fullName>
    </submittedName>
</protein>
<keyword evidence="3" id="KW-1185">Reference proteome</keyword>
<accession>A0ABD3I9K9</accession>
<dbReference type="Proteomes" id="UP001633002">
    <property type="component" value="Unassembled WGS sequence"/>
</dbReference>